<dbReference type="Gene3D" id="3.30.70.1140">
    <property type="entry name" value="Phospho-2-dehydro-3-deoxyheptonate aldolase, domain 1"/>
    <property type="match status" value="1"/>
</dbReference>
<dbReference type="PROSITE" id="PS51171">
    <property type="entry name" value="PREPHENATE_DEHYDR_3"/>
    <property type="match status" value="1"/>
</dbReference>
<comment type="catalytic activity">
    <reaction evidence="2">
        <text>prephenate + H(+) = 3-phenylpyruvate + CO2 + H2O</text>
        <dbReference type="Rhea" id="RHEA:21648"/>
        <dbReference type="ChEBI" id="CHEBI:15377"/>
        <dbReference type="ChEBI" id="CHEBI:15378"/>
        <dbReference type="ChEBI" id="CHEBI:16526"/>
        <dbReference type="ChEBI" id="CHEBI:18005"/>
        <dbReference type="ChEBI" id="CHEBI:29934"/>
        <dbReference type="EC" id="4.2.1.51"/>
    </reaction>
</comment>
<dbReference type="CDD" id="cd13631">
    <property type="entry name" value="PBP2_Ct-PDT_like"/>
    <property type="match status" value="1"/>
</dbReference>
<evidence type="ECO:0000259" key="3">
    <source>
        <dbReference type="PROSITE" id="PS51171"/>
    </source>
</evidence>
<dbReference type="Gene3D" id="3.30.70.260">
    <property type="match status" value="1"/>
</dbReference>
<dbReference type="Pfam" id="PF00793">
    <property type="entry name" value="DAHP_synth_1"/>
    <property type="match status" value="1"/>
</dbReference>
<dbReference type="Proteomes" id="UP000823914">
    <property type="component" value="Unassembled WGS sequence"/>
</dbReference>
<dbReference type="PROSITE" id="PS00858">
    <property type="entry name" value="PREPHENATE_DEHYDR_2"/>
    <property type="match status" value="1"/>
</dbReference>
<dbReference type="InterPro" id="IPR006268">
    <property type="entry name" value="DAHP_syn_2"/>
</dbReference>
<organism evidence="5 6">
    <name type="scientific">Candidatus Treponema excrementipullorum</name>
    <dbReference type="NCBI Taxonomy" id="2838768"/>
    <lineage>
        <taxon>Bacteria</taxon>
        <taxon>Pseudomonadati</taxon>
        <taxon>Spirochaetota</taxon>
        <taxon>Spirochaetia</taxon>
        <taxon>Spirochaetales</taxon>
        <taxon>Treponemataceae</taxon>
        <taxon>Treponema</taxon>
    </lineage>
</organism>
<dbReference type="GO" id="GO:0004664">
    <property type="term" value="F:prephenate dehydratase activity"/>
    <property type="evidence" value="ECO:0007669"/>
    <property type="project" value="UniProtKB-UniRule"/>
</dbReference>
<evidence type="ECO:0000313" key="6">
    <source>
        <dbReference type="Proteomes" id="UP000823914"/>
    </source>
</evidence>
<dbReference type="NCBIfam" id="NF006421">
    <property type="entry name" value="PRK08673.1"/>
    <property type="match status" value="1"/>
</dbReference>
<dbReference type="CDD" id="cd04905">
    <property type="entry name" value="ACT_CM-PDT"/>
    <property type="match status" value="1"/>
</dbReference>
<dbReference type="NCBIfam" id="NF009239">
    <property type="entry name" value="PRK12595.1"/>
    <property type="match status" value="1"/>
</dbReference>
<dbReference type="Pfam" id="PF00800">
    <property type="entry name" value="PDT"/>
    <property type="match status" value="1"/>
</dbReference>
<dbReference type="NCBIfam" id="NF008865">
    <property type="entry name" value="PRK11898.1"/>
    <property type="match status" value="1"/>
</dbReference>
<evidence type="ECO:0000313" key="5">
    <source>
        <dbReference type="EMBL" id="MBU3849597.1"/>
    </source>
</evidence>
<dbReference type="SUPFAM" id="SSF53850">
    <property type="entry name" value="Periplasmic binding protein-like II"/>
    <property type="match status" value="1"/>
</dbReference>
<keyword evidence="2" id="KW-0584">Phenylalanine biosynthesis</keyword>
<dbReference type="GO" id="GO:0009094">
    <property type="term" value="P:L-phenylalanine biosynthetic process"/>
    <property type="evidence" value="ECO:0007669"/>
    <property type="project" value="UniProtKB-KW"/>
</dbReference>
<evidence type="ECO:0000256" key="2">
    <source>
        <dbReference type="RuleBase" id="RU361254"/>
    </source>
</evidence>
<reference evidence="5" key="1">
    <citation type="journal article" date="2021" name="PeerJ">
        <title>Extensive microbial diversity within the chicken gut microbiome revealed by metagenomics and culture.</title>
        <authorList>
            <person name="Gilroy R."/>
            <person name="Ravi A."/>
            <person name="Getino M."/>
            <person name="Pursley I."/>
            <person name="Horton D.L."/>
            <person name="Alikhan N.F."/>
            <person name="Baker D."/>
            <person name="Gharbi K."/>
            <person name="Hall N."/>
            <person name="Watson M."/>
            <person name="Adriaenssens E.M."/>
            <person name="Foster-Nyarko E."/>
            <person name="Jarju S."/>
            <person name="Secka A."/>
            <person name="Antonio M."/>
            <person name="Oren A."/>
            <person name="Chaudhuri R.R."/>
            <person name="La Ragione R."/>
            <person name="Hildebrand F."/>
            <person name="Pallen M.J."/>
        </authorList>
    </citation>
    <scope>NUCLEOTIDE SEQUENCE</scope>
    <source>
        <strain evidence="5">Gambia15-2214</strain>
    </source>
</reference>
<dbReference type="GO" id="GO:0016832">
    <property type="term" value="F:aldehyde-lyase activity"/>
    <property type="evidence" value="ECO:0007669"/>
    <property type="project" value="InterPro"/>
</dbReference>
<evidence type="ECO:0000256" key="1">
    <source>
        <dbReference type="ARBA" id="ARBA00022679"/>
    </source>
</evidence>
<keyword evidence="2" id="KW-0456">Lyase</keyword>
<dbReference type="InterPro" id="IPR006218">
    <property type="entry name" value="DAHP1/KDSA"/>
</dbReference>
<keyword evidence="2" id="KW-0028">Amino-acid biosynthesis</keyword>
<keyword evidence="2" id="KW-0057">Aromatic amino acid biosynthesis</keyword>
<sequence length="651" mass="71366">MVIVLKKGIPEQEKNNLKDFLARNHFRVNEITGEEDTILGAVGKLSIDPREVEILPGVERVIPISKPYKMASREYKKENTVVEVKNCHGQIVRIGGQKVSVIAGPCAVESLDQMMAVAERVAAAGAVMLRGGAFKPRTSPYAFQGLGEEGVKILRQAGDAFGLPISTEIVSAEHIPIMRDYVDVLQIGARNMQNFELLKKVGALGKPVILKRGLSATIEEWLMAAEYLLASGTDNVILCERGIRTYEKATRNTLDLSAIPVVRSLTHLPVIVDPSHGVGIRDKVPPMGLAAVVAGADGIIVEVHCNPEKALSDGAQTLYPEQFEKLMRDIDVLAPVVGKEVARIKKSSPQSVHRHSHESAEGKVVCAFSGDHGAYAEQAINKYFDGAQSLSVSSFRDVFQAVVNGDADYGMIPLENSLAGSVYENYDNLLRFDDVEICGAYTLRIEHSLLAPRGATVDTIKYVYSHPHGFPQCKEFLEKYPQWTHIDSASTATAAEIVAEKGSVENAAIASALVADYYNLEVLATGIESNPRNYTRFVVITSRDGKTQESHKEPSEGLCCLNNVVKASLAFAAKNEPGALYECLGVFHQHNMNMTRLESRPIPGQPWRYMFYVDLLLSETEKEKDMKDAVDALKAIAEDVRLLGIYNERSV</sequence>
<dbReference type="Pfam" id="PF18152">
    <property type="entry name" value="DAHP_snth_FXD"/>
    <property type="match status" value="1"/>
</dbReference>
<dbReference type="InterPro" id="IPR013785">
    <property type="entry name" value="Aldolase_TIM"/>
</dbReference>
<accession>A0A9E2L2E0</accession>
<dbReference type="InterPro" id="IPR045865">
    <property type="entry name" value="ACT-like_dom_sf"/>
</dbReference>
<dbReference type="InterPro" id="IPR041071">
    <property type="entry name" value="DAHP_snth_FXD"/>
</dbReference>
<comment type="caution">
    <text evidence="5">The sequence shown here is derived from an EMBL/GenBank/DDBJ whole genome shotgun (WGS) entry which is preliminary data.</text>
</comment>
<reference evidence="5" key="2">
    <citation type="submission" date="2021-04" db="EMBL/GenBank/DDBJ databases">
        <authorList>
            <person name="Gilroy R."/>
        </authorList>
    </citation>
    <scope>NUCLEOTIDE SEQUENCE</scope>
    <source>
        <strain evidence="5">Gambia15-2214</strain>
    </source>
</reference>
<dbReference type="PROSITE" id="PS51671">
    <property type="entry name" value="ACT"/>
    <property type="match status" value="1"/>
</dbReference>
<feature type="domain" description="ACT" evidence="4">
    <location>
        <begin position="568"/>
        <end position="647"/>
    </location>
</feature>
<proteinExistence type="predicted"/>
<dbReference type="InterPro" id="IPR052899">
    <property type="entry name" value="Class-I_DAHP_synthase"/>
</dbReference>
<keyword evidence="1 5" id="KW-0808">Transferase</keyword>
<name>A0A9E2L2E0_9SPIR</name>
<dbReference type="InterPro" id="IPR002912">
    <property type="entry name" value="ACT_dom"/>
</dbReference>
<dbReference type="Gene3D" id="3.20.20.70">
    <property type="entry name" value="Aldolase class I"/>
    <property type="match status" value="1"/>
</dbReference>
<feature type="domain" description="Prephenate dehydratase" evidence="3">
    <location>
        <begin position="365"/>
        <end position="542"/>
    </location>
</feature>
<protein>
    <recommendedName>
        <fullName evidence="2">Prephenate dehydratase</fullName>
        <shortName evidence="2">PDT</shortName>
        <ecNumber evidence="2">4.2.1.51</ecNumber>
    </recommendedName>
</protein>
<dbReference type="Gene3D" id="3.40.190.10">
    <property type="entry name" value="Periplasmic binding protein-like II"/>
    <property type="match status" value="2"/>
</dbReference>
<dbReference type="SUPFAM" id="SSF51569">
    <property type="entry name" value="Aldolase"/>
    <property type="match status" value="1"/>
</dbReference>
<dbReference type="PANTHER" id="PTHR43018">
    <property type="entry name" value="PHOSPHO-2-DEHYDRO-3-DEOXYHEPTONATE ALDOLASE"/>
    <property type="match status" value="1"/>
</dbReference>
<dbReference type="InterPro" id="IPR018528">
    <property type="entry name" value="Preph_deHydtase_CS"/>
</dbReference>
<comment type="pathway">
    <text evidence="2">Amino-acid biosynthesis; L-phenylalanine biosynthesis; phenylpyruvate from prephenate: step 1/1.</text>
</comment>
<dbReference type="EC" id="4.2.1.51" evidence="2"/>
<evidence type="ECO:0000259" key="4">
    <source>
        <dbReference type="PROSITE" id="PS51671"/>
    </source>
</evidence>
<dbReference type="InterPro" id="IPR001086">
    <property type="entry name" value="Preph_deHydtase"/>
</dbReference>
<dbReference type="EMBL" id="JAHLFV010000075">
    <property type="protein sequence ID" value="MBU3849597.1"/>
    <property type="molecule type" value="Genomic_DNA"/>
</dbReference>
<dbReference type="PANTHER" id="PTHR43018:SF2">
    <property type="entry name" value="PHOSPHO-2-DEHYDRO-3-DEOXYHEPTONATE ALDOLASE"/>
    <property type="match status" value="1"/>
</dbReference>
<dbReference type="GO" id="GO:0016740">
    <property type="term" value="F:transferase activity"/>
    <property type="evidence" value="ECO:0007669"/>
    <property type="project" value="UniProtKB-KW"/>
</dbReference>
<dbReference type="NCBIfam" id="TIGR01361">
    <property type="entry name" value="DAHP_synth_Bsub"/>
    <property type="match status" value="1"/>
</dbReference>
<gene>
    <name evidence="5" type="primary">aroF</name>
    <name evidence="2" type="synonym">pheA</name>
    <name evidence="5" type="ORF">IAA16_03430</name>
</gene>
<dbReference type="AlphaFoldDB" id="A0A9E2L2E0"/>
<dbReference type="SUPFAM" id="SSF55021">
    <property type="entry name" value="ACT-like"/>
    <property type="match status" value="1"/>
</dbReference>